<dbReference type="Pfam" id="PF07743">
    <property type="entry name" value="HSCB_C"/>
    <property type="match status" value="1"/>
</dbReference>
<reference evidence="5 6" key="1">
    <citation type="journal article" date="2016" name="Mol. Biol. Evol.">
        <title>Comparative Genomics of Early-Diverging Mushroom-Forming Fungi Provides Insights into the Origins of Lignocellulose Decay Capabilities.</title>
        <authorList>
            <person name="Nagy L.G."/>
            <person name="Riley R."/>
            <person name="Tritt A."/>
            <person name="Adam C."/>
            <person name="Daum C."/>
            <person name="Floudas D."/>
            <person name="Sun H."/>
            <person name="Yadav J.S."/>
            <person name="Pangilinan J."/>
            <person name="Larsson K.H."/>
            <person name="Matsuura K."/>
            <person name="Barry K."/>
            <person name="Labutti K."/>
            <person name="Kuo R."/>
            <person name="Ohm R.A."/>
            <person name="Bhattacharya S.S."/>
            <person name="Shirouzu T."/>
            <person name="Yoshinaga Y."/>
            <person name="Martin F.M."/>
            <person name="Grigoriev I.V."/>
            <person name="Hibbett D.S."/>
        </authorList>
    </citation>
    <scope>NUCLEOTIDE SEQUENCE [LARGE SCALE GENOMIC DNA]</scope>
    <source>
        <strain evidence="5 6">L-15889</strain>
    </source>
</reference>
<dbReference type="GO" id="GO:0051259">
    <property type="term" value="P:protein complex oligomerization"/>
    <property type="evidence" value="ECO:0007669"/>
    <property type="project" value="InterPro"/>
</dbReference>
<dbReference type="PROSITE" id="PS50076">
    <property type="entry name" value="DNAJ_2"/>
    <property type="match status" value="1"/>
</dbReference>
<dbReference type="GO" id="GO:0005739">
    <property type="term" value="C:mitochondrion"/>
    <property type="evidence" value="ECO:0007669"/>
    <property type="project" value="TreeGrafter"/>
</dbReference>
<dbReference type="SMART" id="SM00271">
    <property type="entry name" value="DnaJ"/>
    <property type="match status" value="1"/>
</dbReference>
<feature type="coiled-coil region" evidence="3">
    <location>
        <begin position="174"/>
        <end position="204"/>
    </location>
</feature>
<dbReference type="CDD" id="cd06257">
    <property type="entry name" value="DnaJ"/>
    <property type="match status" value="1"/>
</dbReference>
<dbReference type="SUPFAM" id="SSF46565">
    <property type="entry name" value="Chaperone J-domain"/>
    <property type="match status" value="1"/>
</dbReference>
<keyword evidence="6" id="KW-1185">Reference proteome</keyword>
<keyword evidence="2" id="KW-0143">Chaperone</keyword>
<dbReference type="PANTHER" id="PTHR14021">
    <property type="entry name" value="IRON-SULFUR CLUSTER CO-CHAPERONE PROTEIN HSCB"/>
    <property type="match status" value="1"/>
</dbReference>
<proteinExistence type="inferred from homology"/>
<dbReference type="InterPro" id="IPR036386">
    <property type="entry name" value="HscB_C_sf"/>
</dbReference>
<feature type="non-terminal residue" evidence="5">
    <location>
        <position position="1"/>
    </location>
</feature>
<dbReference type="EMBL" id="KV429111">
    <property type="protein sequence ID" value="KZT65135.1"/>
    <property type="molecule type" value="Genomic_DNA"/>
</dbReference>
<dbReference type="Gene3D" id="1.10.287.110">
    <property type="entry name" value="DnaJ domain"/>
    <property type="match status" value="1"/>
</dbReference>
<dbReference type="Proteomes" id="UP000076727">
    <property type="component" value="Unassembled WGS sequence"/>
</dbReference>
<dbReference type="InterPro" id="IPR009073">
    <property type="entry name" value="HscB_oligo_C"/>
</dbReference>
<evidence type="ECO:0000256" key="3">
    <source>
        <dbReference type="SAM" id="Coils"/>
    </source>
</evidence>
<evidence type="ECO:0000256" key="1">
    <source>
        <dbReference type="ARBA" id="ARBA00010476"/>
    </source>
</evidence>
<dbReference type="PANTHER" id="PTHR14021:SF15">
    <property type="entry name" value="IRON-SULFUR CLUSTER CO-CHAPERONE PROTEIN HSCB"/>
    <property type="match status" value="1"/>
</dbReference>
<dbReference type="STRING" id="1314783.A0A165M1U3"/>
<dbReference type="GO" id="GO:0044571">
    <property type="term" value="P:[2Fe-2S] cluster assembly"/>
    <property type="evidence" value="ECO:0007669"/>
    <property type="project" value="InterPro"/>
</dbReference>
<gene>
    <name evidence="5" type="ORF">DAEQUDRAFT_716945</name>
</gene>
<evidence type="ECO:0000313" key="5">
    <source>
        <dbReference type="EMBL" id="KZT65135.1"/>
    </source>
</evidence>
<accession>A0A165M1U3</accession>
<dbReference type="SUPFAM" id="SSF47144">
    <property type="entry name" value="HSC20 (HSCB), C-terminal oligomerisation domain"/>
    <property type="match status" value="1"/>
</dbReference>
<dbReference type="InterPro" id="IPR004640">
    <property type="entry name" value="HscB"/>
</dbReference>
<dbReference type="NCBIfam" id="TIGR00714">
    <property type="entry name" value="hscB"/>
    <property type="match status" value="1"/>
</dbReference>
<dbReference type="GO" id="GO:0051087">
    <property type="term" value="F:protein-folding chaperone binding"/>
    <property type="evidence" value="ECO:0007669"/>
    <property type="project" value="InterPro"/>
</dbReference>
<dbReference type="Gene3D" id="1.20.1280.20">
    <property type="entry name" value="HscB, C-terminal domain"/>
    <property type="match status" value="1"/>
</dbReference>
<evidence type="ECO:0000256" key="2">
    <source>
        <dbReference type="ARBA" id="ARBA00023186"/>
    </source>
</evidence>
<keyword evidence="3" id="KW-0175">Coiled coil</keyword>
<comment type="similarity">
    <text evidence="1">Belongs to the HscB family.</text>
</comment>
<evidence type="ECO:0000259" key="4">
    <source>
        <dbReference type="PROSITE" id="PS50076"/>
    </source>
</evidence>
<sequence>MFRRALTAALPRSSFAASRLALPPARHVLPVTSRVTQPSLGHRRLATTSTPRSCPQCSARLTTPLPVCTKCYWISSIPSEMTYHEMLGIPYEPNPFVVDTAAIKRNLRQLQTVVHPDRWVGKEQEKQDAAAAMSSRVNEALHRLSSPLRRVEYILQREGYPIGESENLDDREVLRETMDMREAIEEARNQEQAEEIRAINAERLEETMDEITNLIGQKNWRAAKAAAIELKYWQGVEDAAEAWPHTLGSDH</sequence>
<dbReference type="InterPro" id="IPR001623">
    <property type="entry name" value="DnaJ_domain"/>
</dbReference>
<protein>
    <submittedName>
        <fullName evidence="5">Co-chaperone Hsc20</fullName>
    </submittedName>
</protein>
<organism evidence="5 6">
    <name type="scientific">Daedalea quercina L-15889</name>
    <dbReference type="NCBI Taxonomy" id="1314783"/>
    <lineage>
        <taxon>Eukaryota</taxon>
        <taxon>Fungi</taxon>
        <taxon>Dikarya</taxon>
        <taxon>Basidiomycota</taxon>
        <taxon>Agaricomycotina</taxon>
        <taxon>Agaricomycetes</taxon>
        <taxon>Polyporales</taxon>
        <taxon>Fomitopsis</taxon>
    </lineage>
</organism>
<dbReference type="GO" id="GO:0001671">
    <property type="term" value="F:ATPase activator activity"/>
    <property type="evidence" value="ECO:0007669"/>
    <property type="project" value="InterPro"/>
</dbReference>
<dbReference type="AlphaFoldDB" id="A0A165M1U3"/>
<feature type="domain" description="J" evidence="4">
    <location>
        <begin position="82"/>
        <end position="157"/>
    </location>
</feature>
<dbReference type="InterPro" id="IPR036869">
    <property type="entry name" value="J_dom_sf"/>
</dbReference>
<dbReference type="OrthoDB" id="448954at2759"/>
<evidence type="ECO:0000313" key="6">
    <source>
        <dbReference type="Proteomes" id="UP000076727"/>
    </source>
</evidence>
<name>A0A165M1U3_9APHY</name>